<protein>
    <submittedName>
        <fullName evidence="2">Uncharacterized protein</fullName>
    </submittedName>
</protein>
<reference evidence="2 3" key="1">
    <citation type="journal article" date="2013" name="Genome Announc.">
        <title>Draft Genome Sequence of Rhodococcus opacus Strain M213 Shows a Diverse Catabolic Potential.</title>
        <authorList>
            <person name="Pathak A."/>
            <person name="Green S.J."/>
            <person name="Ogram A."/>
            <person name="Chauhan A."/>
        </authorList>
    </citation>
    <scope>NUCLEOTIDE SEQUENCE [LARGE SCALE GENOMIC DNA]</scope>
    <source>
        <strain evidence="2 3">M213</strain>
    </source>
</reference>
<dbReference type="EMBL" id="AJYC02000021">
    <property type="protein sequence ID" value="EKT83347.1"/>
    <property type="molecule type" value="Genomic_DNA"/>
</dbReference>
<name>K8XYG4_RHOOP</name>
<proteinExistence type="predicted"/>
<gene>
    <name evidence="2" type="ORF">WSS_A07674</name>
</gene>
<accession>K8XYG4</accession>
<comment type="caution">
    <text evidence="2">The sequence shown here is derived from an EMBL/GenBank/DDBJ whole genome shotgun (WGS) entry which is preliminary data.</text>
</comment>
<dbReference type="AlphaFoldDB" id="K8XYG4"/>
<sequence>MPGRFCERVGDHTVENSRRIVIVVAGDFPGARPPGEHAGAHRRSAGQGGTGILRRGTGWAWAPGTDPRTCSGSGGLRT</sequence>
<evidence type="ECO:0000313" key="2">
    <source>
        <dbReference type="EMBL" id="EKT83347.1"/>
    </source>
</evidence>
<evidence type="ECO:0000313" key="3">
    <source>
        <dbReference type="Proteomes" id="UP000005951"/>
    </source>
</evidence>
<evidence type="ECO:0000256" key="1">
    <source>
        <dbReference type="SAM" id="MobiDB-lite"/>
    </source>
</evidence>
<dbReference type="Proteomes" id="UP000005951">
    <property type="component" value="Unassembled WGS sequence"/>
</dbReference>
<feature type="region of interest" description="Disordered" evidence="1">
    <location>
        <begin position="32"/>
        <end position="78"/>
    </location>
</feature>
<organism evidence="2 3">
    <name type="scientific">Rhodococcus opacus M213</name>
    <dbReference type="NCBI Taxonomy" id="1129896"/>
    <lineage>
        <taxon>Bacteria</taxon>
        <taxon>Bacillati</taxon>
        <taxon>Actinomycetota</taxon>
        <taxon>Actinomycetes</taxon>
        <taxon>Mycobacteriales</taxon>
        <taxon>Nocardiaceae</taxon>
        <taxon>Rhodococcus</taxon>
    </lineage>
</organism>